<feature type="compositionally biased region" description="Low complexity" evidence="1">
    <location>
        <begin position="124"/>
        <end position="137"/>
    </location>
</feature>
<name>A0A4Z2IUE0_9TELE</name>
<feature type="region of interest" description="Disordered" evidence="1">
    <location>
        <begin position="190"/>
        <end position="213"/>
    </location>
</feature>
<dbReference type="EMBL" id="SRLO01000046">
    <property type="protein sequence ID" value="TNN81456.1"/>
    <property type="molecule type" value="Genomic_DNA"/>
</dbReference>
<evidence type="ECO:0000256" key="1">
    <source>
        <dbReference type="SAM" id="MobiDB-lite"/>
    </source>
</evidence>
<feature type="region of interest" description="Disordered" evidence="1">
    <location>
        <begin position="124"/>
        <end position="174"/>
    </location>
</feature>
<accession>A0A4Z2IUE0</accession>
<gene>
    <name evidence="2" type="ORF">EYF80_008228</name>
</gene>
<organism evidence="2 3">
    <name type="scientific">Liparis tanakae</name>
    <name type="common">Tanaka's snailfish</name>
    <dbReference type="NCBI Taxonomy" id="230148"/>
    <lineage>
        <taxon>Eukaryota</taxon>
        <taxon>Metazoa</taxon>
        <taxon>Chordata</taxon>
        <taxon>Craniata</taxon>
        <taxon>Vertebrata</taxon>
        <taxon>Euteleostomi</taxon>
        <taxon>Actinopterygii</taxon>
        <taxon>Neopterygii</taxon>
        <taxon>Teleostei</taxon>
        <taxon>Neoteleostei</taxon>
        <taxon>Acanthomorphata</taxon>
        <taxon>Eupercaria</taxon>
        <taxon>Perciformes</taxon>
        <taxon>Cottioidei</taxon>
        <taxon>Cottales</taxon>
        <taxon>Liparidae</taxon>
        <taxon>Liparis</taxon>
    </lineage>
</organism>
<feature type="compositionally biased region" description="Low complexity" evidence="1">
    <location>
        <begin position="164"/>
        <end position="174"/>
    </location>
</feature>
<sequence length="356" mass="39903">MYNIPKWQLSYLKQELTQANKGGSVICFLSPTLQHHVIDIVRTVFRLREAFTFFINLVQDLGALIRPKSPIFTLCAEASRMFLEIEGEVPVDEPPLLQVGHATSHLHRVLTQRVDQHRALCTDTSQTLQQRTQRSQLGHLQEEREETERGGKEERRSRMKKGRVPSPSFSNSVRSFSGMRQVSACCPSRGAPPPGCVARTASPKPSGGVGDSLRKEEAGWPCWGKSPPSGRLPLNTYGRRERTHERVFQLEKSKCDSRVTFRSSRIRRKYCCNCTSISSSSSHSVYKSSAAPGLIDPGRQHPGVTSPYGAKDAIGQTVRAARSRARSEDRGFMVFSPEEHLIQGQRNICRIMSNEN</sequence>
<dbReference type="Proteomes" id="UP000314294">
    <property type="component" value="Unassembled WGS sequence"/>
</dbReference>
<evidence type="ECO:0000313" key="3">
    <source>
        <dbReference type="Proteomes" id="UP000314294"/>
    </source>
</evidence>
<feature type="compositionally biased region" description="Basic and acidic residues" evidence="1">
    <location>
        <begin position="140"/>
        <end position="156"/>
    </location>
</feature>
<keyword evidence="3" id="KW-1185">Reference proteome</keyword>
<reference evidence="2 3" key="1">
    <citation type="submission" date="2019-03" db="EMBL/GenBank/DDBJ databases">
        <title>First draft genome of Liparis tanakae, snailfish: a comprehensive survey of snailfish specific genes.</title>
        <authorList>
            <person name="Kim W."/>
            <person name="Song I."/>
            <person name="Jeong J.-H."/>
            <person name="Kim D."/>
            <person name="Kim S."/>
            <person name="Ryu S."/>
            <person name="Song J.Y."/>
            <person name="Lee S.K."/>
        </authorList>
    </citation>
    <scope>NUCLEOTIDE SEQUENCE [LARGE SCALE GENOMIC DNA]</scope>
    <source>
        <tissue evidence="2">Muscle</tissue>
    </source>
</reference>
<dbReference type="AlphaFoldDB" id="A0A4Z2IUE0"/>
<comment type="caution">
    <text evidence="2">The sequence shown here is derived from an EMBL/GenBank/DDBJ whole genome shotgun (WGS) entry which is preliminary data.</text>
</comment>
<proteinExistence type="predicted"/>
<evidence type="ECO:0000313" key="2">
    <source>
        <dbReference type="EMBL" id="TNN81456.1"/>
    </source>
</evidence>
<protein>
    <submittedName>
        <fullName evidence="2">Uncharacterized protein</fullName>
    </submittedName>
</protein>